<dbReference type="Proteomes" id="UP001642540">
    <property type="component" value="Unassembled WGS sequence"/>
</dbReference>
<keyword evidence="1" id="KW-1133">Transmembrane helix</keyword>
<keyword evidence="1" id="KW-0812">Transmembrane</keyword>
<comment type="caution">
    <text evidence="2">The sequence shown here is derived from an EMBL/GenBank/DDBJ whole genome shotgun (WGS) entry which is preliminary data.</text>
</comment>
<feature type="transmembrane region" description="Helical" evidence="1">
    <location>
        <begin position="6"/>
        <end position="24"/>
    </location>
</feature>
<reference evidence="2 3" key="1">
    <citation type="submission" date="2024-08" db="EMBL/GenBank/DDBJ databases">
        <authorList>
            <person name="Cucini C."/>
            <person name="Frati F."/>
        </authorList>
    </citation>
    <scope>NUCLEOTIDE SEQUENCE [LARGE SCALE GENOMIC DNA]</scope>
</reference>
<proteinExistence type="predicted"/>
<gene>
    <name evidence="2" type="ORF">ODALV1_LOCUS8281</name>
</gene>
<keyword evidence="1" id="KW-0472">Membrane</keyword>
<sequence length="231" mass="26230">MQISLVYGLVGLLVFSLFLTKLYFSAVHKISCYLENAKIPPEPGATDLNRNFTIDSFINMTLSCAFAYSVPNPYAKSRFRFYPERLEDGFTIDGITYSKKEMMQLGICPRQDDLWRALIALALTTTVCWFVSAYSEVVENRLLGPPVWLQRFKVKVHKGIRHWQTRTQVPTYLEDRAIMSAGSPGGYTMDLEAYARETPNLDNPYSVMDGGIDHFMLADPLSSKPSAIRFL</sequence>
<accession>A0ABP1Q7Q8</accession>
<protein>
    <submittedName>
        <fullName evidence="2">Uncharacterized protein</fullName>
    </submittedName>
</protein>
<evidence type="ECO:0000313" key="2">
    <source>
        <dbReference type="EMBL" id="CAL8092628.1"/>
    </source>
</evidence>
<organism evidence="2 3">
    <name type="scientific">Orchesella dallaii</name>
    <dbReference type="NCBI Taxonomy" id="48710"/>
    <lineage>
        <taxon>Eukaryota</taxon>
        <taxon>Metazoa</taxon>
        <taxon>Ecdysozoa</taxon>
        <taxon>Arthropoda</taxon>
        <taxon>Hexapoda</taxon>
        <taxon>Collembola</taxon>
        <taxon>Entomobryomorpha</taxon>
        <taxon>Entomobryoidea</taxon>
        <taxon>Orchesellidae</taxon>
        <taxon>Orchesellinae</taxon>
        <taxon>Orchesella</taxon>
    </lineage>
</organism>
<dbReference type="EMBL" id="CAXLJM020000025">
    <property type="protein sequence ID" value="CAL8092628.1"/>
    <property type="molecule type" value="Genomic_DNA"/>
</dbReference>
<evidence type="ECO:0000256" key="1">
    <source>
        <dbReference type="SAM" id="Phobius"/>
    </source>
</evidence>
<name>A0ABP1Q7Q8_9HEXA</name>
<evidence type="ECO:0000313" key="3">
    <source>
        <dbReference type="Proteomes" id="UP001642540"/>
    </source>
</evidence>
<keyword evidence="3" id="KW-1185">Reference proteome</keyword>